<reference evidence="2 3" key="1">
    <citation type="submission" date="2017-05" db="EMBL/GenBank/DDBJ databases">
        <title>Genome sequence for an aflatoxigenic pathogen of Argentinian peanut, Aspergillus arachidicola.</title>
        <authorList>
            <person name="Moore G."/>
            <person name="Beltz S.B."/>
            <person name="Mack B.M."/>
        </authorList>
    </citation>
    <scope>NUCLEOTIDE SEQUENCE [LARGE SCALE GENOMIC DNA]</scope>
    <source>
        <strain evidence="2 3">CBS 117610</strain>
    </source>
</reference>
<dbReference type="AlphaFoldDB" id="A0A2G7FZK4"/>
<feature type="region of interest" description="Disordered" evidence="1">
    <location>
        <begin position="157"/>
        <end position="184"/>
    </location>
</feature>
<sequence>MTYFVAGVASASEDEVRETRLASCSKRDIPKREELCSSRMDWTICDLFVTIGSKDSRLPVVDLLNAVRNDEIRTMFDIYICFWIDEESIMQFSPRLYSNYSTSPDTCDFKTIPRRVYAGKRVVRARRKELPEGWLQPRRSGRIKALLKMREELAKKWSQPRRSERIKALLKKEREASGGTSKSN</sequence>
<keyword evidence="3" id="KW-1185">Reference proteome</keyword>
<proteinExistence type="predicted"/>
<evidence type="ECO:0000313" key="2">
    <source>
        <dbReference type="EMBL" id="PIG85765.1"/>
    </source>
</evidence>
<evidence type="ECO:0000256" key="1">
    <source>
        <dbReference type="SAM" id="MobiDB-lite"/>
    </source>
</evidence>
<gene>
    <name evidence="2" type="ORF">AARAC_011046</name>
</gene>
<feature type="compositionally biased region" description="Basic and acidic residues" evidence="1">
    <location>
        <begin position="157"/>
        <end position="176"/>
    </location>
</feature>
<dbReference type="EMBL" id="NEXV01000307">
    <property type="protein sequence ID" value="PIG85765.1"/>
    <property type="molecule type" value="Genomic_DNA"/>
</dbReference>
<name>A0A2G7FZK4_9EURO</name>
<protein>
    <submittedName>
        <fullName evidence="2">Uncharacterized protein</fullName>
    </submittedName>
</protein>
<comment type="caution">
    <text evidence="2">The sequence shown here is derived from an EMBL/GenBank/DDBJ whole genome shotgun (WGS) entry which is preliminary data.</text>
</comment>
<evidence type="ECO:0000313" key="3">
    <source>
        <dbReference type="Proteomes" id="UP000231358"/>
    </source>
</evidence>
<dbReference type="Proteomes" id="UP000231358">
    <property type="component" value="Unassembled WGS sequence"/>
</dbReference>
<organism evidence="2 3">
    <name type="scientific">Aspergillus arachidicola</name>
    <dbReference type="NCBI Taxonomy" id="656916"/>
    <lineage>
        <taxon>Eukaryota</taxon>
        <taxon>Fungi</taxon>
        <taxon>Dikarya</taxon>
        <taxon>Ascomycota</taxon>
        <taxon>Pezizomycotina</taxon>
        <taxon>Eurotiomycetes</taxon>
        <taxon>Eurotiomycetidae</taxon>
        <taxon>Eurotiales</taxon>
        <taxon>Aspergillaceae</taxon>
        <taxon>Aspergillus</taxon>
        <taxon>Aspergillus subgen. Circumdati</taxon>
    </lineage>
</organism>
<accession>A0A2G7FZK4</accession>